<reference evidence="1 2" key="1">
    <citation type="submission" date="2018-05" db="EMBL/GenBank/DDBJ databases">
        <title>Complete Genome Sequence of Deinococcus sp. strain 17bor-2.</title>
        <authorList>
            <person name="Srinivasan S."/>
        </authorList>
    </citation>
    <scope>NUCLEOTIDE SEQUENCE [LARGE SCALE GENOMIC DNA]</scope>
    <source>
        <strain evidence="1 2">17bor-2</strain>
    </source>
</reference>
<gene>
    <name evidence="1" type="ORF">DKM44_13770</name>
</gene>
<dbReference type="Proteomes" id="UP000245368">
    <property type="component" value="Chromosome"/>
</dbReference>
<dbReference type="RefSeq" id="WP_109827890.1">
    <property type="nucleotide sequence ID" value="NZ_CP029494.1"/>
</dbReference>
<evidence type="ECO:0000313" key="1">
    <source>
        <dbReference type="EMBL" id="AWN24164.1"/>
    </source>
</evidence>
<organism evidence="1 2">
    <name type="scientific">Deinococcus irradiatisoli</name>
    <dbReference type="NCBI Taxonomy" id="2202254"/>
    <lineage>
        <taxon>Bacteria</taxon>
        <taxon>Thermotogati</taxon>
        <taxon>Deinococcota</taxon>
        <taxon>Deinococci</taxon>
        <taxon>Deinococcales</taxon>
        <taxon>Deinococcaceae</taxon>
        <taxon>Deinococcus</taxon>
    </lineage>
</organism>
<proteinExistence type="predicted"/>
<dbReference type="OrthoDB" id="65586at2"/>
<dbReference type="KEGG" id="dez:DKM44_13770"/>
<name>A0A2Z3JUE1_9DEIO</name>
<protein>
    <submittedName>
        <fullName evidence="1">Arginase</fullName>
    </submittedName>
</protein>
<dbReference type="EMBL" id="CP029494">
    <property type="protein sequence ID" value="AWN24164.1"/>
    <property type="molecule type" value="Genomic_DNA"/>
</dbReference>
<dbReference type="AlphaFoldDB" id="A0A2Z3JUE1"/>
<evidence type="ECO:0000313" key="2">
    <source>
        <dbReference type="Proteomes" id="UP000245368"/>
    </source>
</evidence>
<accession>A0A2Z3JUE1</accession>
<sequence length="235" mass="26407">MLLSLDWDAYSGCRELVFDAPIWGTPDREADRLDAWRRRAVKRDARASGWQVLEPDFPLYPGWQDWTQYAGRPAFVAWSHAHAWAWLERFPGREVLNIDSHHDLYSLSGQGAKVRPGNWAGLALAAGLISHYRAEYPAWHTDLAVAEGHDLSRTHAEIAAHLSAEPLSRLGLGLLERLPPKDEVEALLLVQSPSWTSPAHDPAFFELVSALGARTLSAPHLRPWSAAQPLHWERP</sequence>
<keyword evidence="2" id="KW-1185">Reference proteome</keyword>